<evidence type="ECO:0000259" key="1">
    <source>
        <dbReference type="PROSITE" id="PS50188"/>
    </source>
</evidence>
<dbReference type="Proteomes" id="UP000028924">
    <property type="component" value="Unassembled WGS sequence"/>
</dbReference>
<dbReference type="EMBL" id="QOKY01000162">
    <property type="protein sequence ID" value="RMZ55386.1"/>
    <property type="molecule type" value="Genomic_DNA"/>
</dbReference>
<sequence length="444" mass="47827">MAANEGALPSAWDSNRRSSNSRFLQVTDLRVKYIGTGNDDRDAAAIRSNYPVSKSLPFYYWEAQIVDKGRDGFIGVGMSAADVKLERLPGWEPRSYGYHGDDGNIFNGRGYGQKYGPTFTTGECCSAVRSVGDVIGVLFDRVERTISFTKNGRDLGVAFQHVMEPVLYPTIGFRTPDEEVVANFGGQPFQADASLFHRQAVARLHDEIRGQSLDKISKTPGNVVGRLVFNYCTHHGLWDTASLVARDVLAGTVAVSEAQRAEQAGLRRLAAHVRAGDVDAALEESEALGPGVLAARPGIRFRLLAQKLAELIGAGRDVEAMEFGRAVVDPAASTAEDHELLEDVVALFAYTDPASSPSGRLLTDEHRAELAAALVRALLAQSGKREFSALEVLHAHARALHAQLVAAGDPCTAMIPSVERFVAARGTPLEQEEDGDGDTAMPPA</sequence>
<feature type="domain" description="B30.2/SPRY" evidence="1">
    <location>
        <begin position="1"/>
        <end position="189"/>
    </location>
</feature>
<reference evidence="6" key="2">
    <citation type="journal article" date="2018" name="Algal Res.">
        <title>Characterization of plant carbon substrate utilization by Auxenochlorella protothecoides.</title>
        <authorList>
            <person name="Vogler B.W."/>
            <person name="Starkenburg S.R."/>
            <person name="Sudasinghe N."/>
            <person name="Schambach J.Y."/>
            <person name="Rollin J.A."/>
            <person name="Pattathil S."/>
            <person name="Barry A.N."/>
        </authorList>
    </citation>
    <scope>NUCLEOTIDE SEQUENCE [LARGE SCALE GENOMIC DNA]</scope>
    <source>
        <strain evidence="6">UTEX 25</strain>
    </source>
</reference>
<evidence type="ECO:0000259" key="2">
    <source>
        <dbReference type="PROSITE" id="PS50897"/>
    </source>
</evidence>
<evidence type="ECO:0000313" key="3">
    <source>
        <dbReference type="EMBL" id="KFM29203.1"/>
    </source>
</evidence>
<evidence type="ECO:0000313" key="6">
    <source>
        <dbReference type="Proteomes" id="UP000279271"/>
    </source>
</evidence>
<reference evidence="4" key="3">
    <citation type="submission" date="2018-10" db="EMBL/GenBank/DDBJ databases">
        <authorList>
            <person name="Hovde B."/>
            <person name="Zhang X."/>
        </authorList>
    </citation>
    <scope>NUCLEOTIDE SEQUENCE [LARGE SCALE GENOMIC DNA]</scope>
    <source>
        <strain evidence="4">UTEX 25</strain>
    </source>
</reference>
<reference evidence="4" key="4">
    <citation type="submission" date="2018-11" db="EMBL/GenBank/DDBJ databases">
        <title>Characterization of plant carbon substrate utilization by Auxenochlorella protothecoides.</title>
        <authorList>
            <person name="Vogler B.W."/>
            <person name="Starkenburg S.R."/>
            <person name="Sudasinghe N."/>
            <person name="Schambach J.Y."/>
            <person name="Rollin J.A."/>
            <person name="Pattathil S."/>
            <person name="Barry A.N."/>
        </authorList>
    </citation>
    <scope>NUCLEOTIDE SEQUENCE [LARGE SCALE GENOMIC DNA]</scope>
    <source>
        <strain evidence="4">UTEX 25</strain>
    </source>
</reference>
<dbReference type="InterPro" id="IPR050618">
    <property type="entry name" value="Ubq-SigPath_Reg"/>
</dbReference>
<dbReference type="Pfam" id="PF10607">
    <property type="entry name" value="CTLH"/>
    <property type="match status" value="1"/>
</dbReference>
<dbReference type="InterPro" id="IPR013320">
    <property type="entry name" value="ConA-like_dom_sf"/>
</dbReference>
<name>A0A087STZ9_AUXPR</name>
<feature type="domain" description="CTLH" evidence="2">
    <location>
        <begin position="267"/>
        <end position="319"/>
    </location>
</feature>
<dbReference type="InterPro" id="IPR013144">
    <property type="entry name" value="CRA_dom"/>
</dbReference>
<accession>A0A087STZ9</accession>
<gene>
    <name evidence="4" type="ORF">APUTEX25_003510</name>
    <name evidence="3" type="ORF">F751_1579</name>
</gene>
<dbReference type="GeneID" id="23612970"/>
<reference evidence="3 5" key="1">
    <citation type="journal article" date="2014" name="BMC Genomics">
        <title>Oil accumulation mechanisms of the oleaginous microalga Chlorella protothecoides revealed through its genome, transcriptomes, and proteomes.</title>
        <authorList>
            <person name="Gao C."/>
            <person name="Wang Y."/>
            <person name="Shen Y."/>
            <person name="Yan D."/>
            <person name="He X."/>
            <person name="Dai J."/>
            <person name="Wu Q."/>
        </authorList>
    </citation>
    <scope>NUCLEOTIDE SEQUENCE [LARGE SCALE GENOMIC DNA]</scope>
    <source>
        <strain evidence="3 5">0710</strain>
    </source>
</reference>
<dbReference type="EMBL" id="KL662189">
    <property type="protein sequence ID" value="KFM29203.1"/>
    <property type="molecule type" value="Genomic_DNA"/>
</dbReference>
<dbReference type="AlphaFoldDB" id="A0A087STZ9"/>
<dbReference type="InterPro" id="IPR006595">
    <property type="entry name" value="CTLH_C"/>
</dbReference>
<dbReference type="SUPFAM" id="SSF49899">
    <property type="entry name" value="Concanavalin A-like lectins/glucanases"/>
    <property type="match status" value="1"/>
</dbReference>
<dbReference type="InterPro" id="IPR024964">
    <property type="entry name" value="CTLH/CRA"/>
</dbReference>
<dbReference type="SMART" id="SM00757">
    <property type="entry name" value="CRA"/>
    <property type="match status" value="1"/>
</dbReference>
<dbReference type="PROSITE" id="PS50897">
    <property type="entry name" value="CTLH"/>
    <property type="match status" value="1"/>
</dbReference>
<evidence type="ECO:0000313" key="4">
    <source>
        <dbReference type="EMBL" id="RMZ55386.1"/>
    </source>
</evidence>
<dbReference type="OrthoDB" id="25503at2759"/>
<protein>
    <submittedName>
        <fullName evidence="3">Ran-binding protein 10</fullName>
    </submittedName>
</protein>
<dbReference type="InterPro" id="IPR001870">
    <property type="entry name" value="B30.2/SPRY"/>
</dbReference>
<dbReference type="STRING" id="3075.A0A087STZ9"/>
<dbReference type="PANTHER" id="PTHR12864">
    <property type="entry name" value="RAN BINDING PROTEIN 9-RELATED"/>
    <property type="match status" value="1"/>
</dbReference>
<dbReference type="eggNOG" id="KOG1477">
    <property type="taxonomic scope" value="Eukaryota"/>
</dbReference>
<proteinExistence type="predicted"/>
<dbReference type="InterPro" id="IPR035782">
    <property type="entry name" value="SPRY_RanBP9/10"/>
</dbReference>
<dbReference type="RefSeq" id="XP_011402256.1">
    <property type="nucleotide sequence ID" value="XM_011403954.1"/>
</dbReference>
<evidence type="ECO:0000313" key="5">
    <source>
        <dbReference type="Proteomes" id="UP000028924"/>
    </source>
</evidence>
<organism evidence="3 5">
    <name type="scientific">Auxenochlorella protothecoides</name>
    <name type="common">Green microalga</name>
    <name type="synonym">Chlorella protothecoides</name>
    <dbReference type="NCBI Taxonomy" id="3075"/>
    <lineage>
        <taxon>Eukaryota</taxon>
        <taxon>Viridiplantae</taxon>
        <taxon>Chlorophyta</taxon>
        <taxon>core chlorophytes</taxon>
        <taxon>Trebouxiophyceae</taxon>
        <taxon>Chlorellales</taxon>
        <taxon>Chlorellaceae</taxon>
        <taxon>Auxenochlorella</taxon>
    </lineage>
</organism>
<dbReference type="Pfam" id="PF00622">
    <property type="entry name" value="SPRY"/>
    <property type="match status" value="1"/>
</dbReference>
<dbReference type="Gene3D" id="2.60.120.920">
    <property type="match status" value="1"/>
</dbReference>
<dbReference type="SMART" id="SM00449">
    <property type="entry name" value="SPRY"/>
    <property type="match status" value="1"/>
</dbReference>
<dbReference type="CDD" id="cd12909">
    <property type="entry name" value="SPRY_RanBP9_10"/>
    <property type="match status" value="1"/>
</dbReference>
<dbReference type="InterPro" id="IPR043136">
    <property type="entry name" value="B30.2/SPRY_sf"/>
</dbReference>
<dbReference type="KEGG" id="apro:F751_1579"/>
<keyword evidence="5" id="KW-1185">Reference proteome</keyword>
<dbReference type="PROSITE" id="PS50188">
    <property type="entry name" value="B302_SPRY"/>
    <property type="match status" value="1"/>
</dbReference>
<dbReference type="Proteomes" id="UP000279271">
    <property type="component" value="Unassembled WGS sequence"/>
</dbReference>
<dbReference type="InterPro" id="IPR003877">
    <property type="entry name" value="SPRY_dom"/>
</dbReference>